<dbReference type="Pfam" id="PF08534">
    <property type="entry name" value="Redoxin"/>
    <property type="match status" value="1"/>
</dbReference>
<dbReference type="GO" id="GO:0042744">
    <property type="term" value="P:hydrogen peroxide catabolic process"/>
    <property type="evidence" value="ECO:0007669"/>
    <property type="project" value="TreeGrafter"/>
</dbReference>
<dbReference type="GO" id="GO:0005737">
    <property type="term" value="C:cytoplasm"/>
    <property type="evidence" value="ECO:0007669"/>
    <property type="project" value="TreeGrafter"/>
</dbReference>
<dbReference type="Gene3D" id="3.40.30.10">
    <property type="entry name" value="Glutaredoxin"/>
    <property type="match status" value="2"/>
</dbReference>
<name>A0A0P7ZJM4_9CYAN</name>
<gene>
    <name evidence="5" type="ORF">HLUCCA11_13020</name>
</gene>
<sequence>MPFENREGQKVPHVTFRTRQNDEWVDVTSDDLFKGKTVVVFSLPGAFTPTCSSTHLPGYNEYAGLFKQNGVDDILCMSVNDTFVMNAWAENQESENVTVIPDGNGEFTEKMGLLVDKADLGFGARSWRYSMLVKDGTIDKMFIEPEKPGDPFEVSDAETMLKYINEEAGKPQRVFMISKPGCSFCAKARDLLEANGMGYEQVELGNGLTTKSLYAVSNAGTTPQIFIDGNLIGGADELEAYFAK</sequence>
<dbReference type="PROSITE" id="PS51352">
    <property type="entry name" value="THIOREDOXIN_2"/>
    <property type="match status" value="1"/>
</dbReference>
<feature type="domain" description="Thioredoxin" evidence="4">
    <location>
        <begin position="5"/>
        <end position="169"/>
    </location>
</feature>
<keyword evidence="1" id="KW-0575">Peroxidase</keyword>
<proteinExistence type="predicted"/>
<evidence type="ECO:0000313" key="5">
    <source>
        <dbReference type="EMBL" id="KPQ34857.1"/>
    </source>
</evidence>
<evidence type="ECO:0000313" key="6">
    <source>
        <dbReference type="Proteomes" id="UP000050465"/>
    </source>
</evidence>
<dbReference type="EMBL" id="LJZR01000016">
    <property type="protein sequence ID" value="KPQ34857.1"/>
    <property type="molecule type" value="Genomic_DNA"/>
</dbReference>
<dbReference type="PROSITE" id="PS51354">
    <property type="entry name" value="GLUTAREDOXIN_2"/>
    <property type="match status" value="1"/>
</dbReference>
<dbReference type="PANTHER" id="PTHR10430">
    <property type="entry name" value="PEROXIREDOXIN"/>
    <property type="match status" value="1"/>
</dbReference>
<dbReference type="GO" id="GO:0034599">
    <property type="term" value="P:cellular response to oxidative stress"/>
    <property type="evidence" value="ECO:0007669"/>
    <property type="project" value="InterPro"/>
</dbReference>
<dbReference type="InterPro" id="IPR014025">
    <property type="entry name" value="Glutaredoxin_subgr"/>
</dbReference>
<dbReference type="FunFam" id="3.40.30.10:FF:000160">
    <property type="entry name" value="Peroxiredoxin family protein/glutaredoxin"/>
    <property type="match status" value="1"/>
</dbReference>
<dbReference type="GO" id="GO:0008379">
    <property type="term" value="F:thioredoxin peroxidase activity"/>
    <property type="evidence" value="ECO:0007669"/>
    <property type="project" value="InterPro"/>
</dbReference>
<accession>A0A0P7ZJM4</accession>
<protein>
    <submittedName>
        <fullName evidence="5">Peroxiredoxin</fullName>
    </submittedName>
</protein>
<dbReference type="AlphaFoldDB" id="A0A0P7ZJM4"/>
<keyword evidence="2" id="KW-0560">Oxidoreductase</keyword>
<feature type="active site" description="Cysteine sulfenic acid (-SOH) intermediate" evidence="3">
    <location>
        <position position="51"/>
    </location>
</feature>
<dbReference type="Pfam" id="PF00462">
    <property type="entry name" value="Glutaredoxin"/>
    <property type="match status" value="1"/>
</dbReference>
<dbReference type="GO" id="GO:0045454">
    <property type="term" value="P:cell redox homeostasis"/>
    <property type="evidence" value="ECO:0007669"/>
    <property type="project" value="TreeGrafter"/>
</dbReference>
<dbReference type="Proteomes" id="UP000050465">
    <property type="component" value="Unassembled WGS sequence"/>
</dbReference>
<comment type="caution">
    <text evidence="5">The sequence shown here is derived from an EMBL/GenBank/DDBJ whole genome shotgun (WGS) entry which is preliminary data.</text>
</comment>
<dbReference type="PRINTS" id="PR00160">
    <property type="entry name" value="GLUTAREDOXIN"/>
</dbReference>
<dbReference type="InterPro" id="IPR036249">
    <property type="entry name" value="Thioredoxin-like_sf"/>
</dbReference>
<evidence type="ECO:0000256" key="2">
    <source>
        <dbReference type="ARBA" id="ARBA00023002"/>
    </source>
</evidence>
<dbReference type="InterPro" id="IPR013740">
    <property type="entry name" value="Redoxin"/>
</dbReference>
<dbReference type="InterPro" id="IPR013766">
    <property type="entry name" value="Thioredoxin_domain"/>
</dbReference>
<evidence type="ECO:0000259" key="4">
    <source>
        <dbReference type="PROSITE" id="PS51352"/>
    </source>
</evidence>
<dbReference type="CDD" id="cd03013">
    <property type="entry name" value="PRX5_like"/>
    <property type="match status" value="1"/>
</dbReference>
<dbReference type="PATRIC" id="fig|1666911.3.peg.4815"/>
<dbReference type="PANTHER" id="PTHR10430:SF16">
    <property type="entry name" value="PEROXIREDOXIN-5, MITOCHONDRIAL"/>
    <property type="match status" value="1"/>
</dbReference>
<dbReference type="InterPro" id="IPR002109">
    <property type="entry name" value="Glutaredoxin"/>
</dbReference>
<dbReference type="InterPro" id="IPR037944">
    <property type="entry name" value="PRX5-like"/>
</dbReference>
<organism evidence="5 6">
    <name type="scientific">Phormidesmis priestleyi Ana</name>
    <dbReference type="NCBI Taxonomy" id="1666911"/>
    <lineage>
        <taxon>Bacteria</taxon>
        <taxon>Bacillati</taxon>
        <taxon>Cyanobacteriota</taxon>
        <taxon>Cyanophyceae</taxon>
        <taxon>Leptolyngbyales</taxon>
        <taxon>Leptolyngbyaceae</taxon>
        <taxon>Phormidesmis</taxon>
    </lineage>
</organism>
<dbReference type="STRING" id="1666911.HLUCCA11_13020"/>
<evidence type="ECO:0000256" key="1">
    <source>
        <dbReference type="ARBA" id="ARBA00022559"/>
    </source>
</evidence>
<reference evidence="5 6" key="1">
    <citation type="submission" date="2015-09" db="EMBL/GenBank/DDBJ databases">
        <title>Identification and resolution of microdiversity through metagenomic sequencing of parallel consortia.</title>
        <authorList>
            <person name="Nelson W.C."/>
            <person name="Romine M.F."/>
            <person name="Lindemann S.R."/>
        </authorList>
    </citation>
    <scope>NUCLEOTIDE SEQUENCE [LARGE SCALE GENOMIC DNA]</scope>
    <source>
        <strain evidence="5">Ana</strain>
    </source>
</reference>
<evidence type="ECO:0000256" key="3">
    <source>
        <dbReference type="PIRSR" id="PIRSR637944-1"/>
    </source>
</evidence>
<dbReference type="SUPFAM" id="SSF52833">
    <property type="entry name" value="Thioredoxin-like"/>
    <property type="match status" value="1"/>
</dbReference>